<evidence type="ECO:0000256" key="8">
    <source>
        <dbReference type="ARBA" id="ARBA00022989"/>
    </source>
</evidence>
<protein>
    <recommendedName>
        <fullName evidence="13">Bidirectional sugar transporter SWEET</fullName>
    </recommendedName>
</protein>
<evidence type="ECO:0000313" key="12">
    <source>
        <dbReference type="Proteomes" id="UP000306102"/>
    </source>
</evidence>
<dbReference type="PANTHER" id="PTHR10791">
    <property type="entry name" value="RAG1-ACTIVATING PROTEIN 1"/>
    <property type="match status" value="1"/>
</dbReference>
<dbReference type="Proteomes" id="UP000306102">
    <property type="component" value="Unassembled WGS sequence"/>
</dbReference>
<keyword evidence="8 10" id="KW-1133">Transmembrane helix</keyword>
<evidence type="ECO:0000313" key="11">
    <source>
        <dbReference type="EMBL" id="THG05886.1"/>
    </source>
</evidence>
<evidence type="ECO:0000256" key="9">
    <source>
        <dbReference type="ARBA" id="ARBA00023136"/>
    </source>
</evidence>
<evidence type="ECO:0000256" key="1">
    <source>
        <dbReference type="ARBA" id="ARBA00004651"/>
    </source>
</evidence>
<evidence type="ECO:0000256" key="7">
    <source>
        <dbReference type="ARBA" id="ARBA00022737"/>
    </source>
</evidence>
<keyword evidence="7" id="KW-0677">Repeat</keyword>
<name>A0A4S4DTS2_CAMSN</name>
<dbReference type="Gene3D" id="1.20.1280.290">
    <property type="match status" value="1"/>
</dbReference>
<comment type="caution">
    <text evidence="11">The sequence shown here is derived from an EMBL/GenBank/DDBJ whole genome shotgun (WGS) entry which is preliminary data.</text>
</comment>
<sequence length="546" mass="60602">MEGQVGRADGRRFEGGWQPVFYRGRAADHGNSISVVNDTFVDCGFVKDVGTREGQVEQVVVNVRKDNSCSAEEDSILKKLPRIVNDDSRVVSGGLPVLTPGFVKSLSGSEGSRPSINIEVVLEGAQVGGPVDGLSCALINKEVSQTQNGLAQSREHTLCLSQAQELVRFNTTTVGREPVVTVNTHRLQEGKEGGSRGRGRRRVHRNVASFSGSFQRGALLRAAVVALSHSQSQNSRSSRRRKLAIEEAHATLQLGKRLGMNCEGKENEVVQKIVELELQDAERFDKIAKGGQPRRPIPDTYRSILPISILRDRYRYVTRYRDLELWCLSMLLADLFESGMIKGSLPYAVCSQANSGVRSCSSVTLFCVLFFSILFCFLYWFLTNLGSCAICSSLFVDVKAVSLLLLGTGWFGLIFILTNFLTRGQARLHIVGWFCLVFSVCVFAAPLNIMNQVIRTKSVEFMPFYLSLSLTFSAIMWFFYGILRKDLNISIPNVIGFILGVLQMILYAIYKNGKKVEEQGLHVVEERQTEVVEEAVEQCIDVSAKV</sequence>
<evidence type="ECO:0000256" key="10">
    <source>
        <dbReference type="SAM" id="Phobius"/>
    </source>
</evidence>
<dbReference type="GO" id="GO:0051119">
    <property type="term" value="F:sugar transmembrane transporter activity"/>
    <property type="evidence" value="ECO:0007669"/>
    <property type="project" value="InterPro"/>
</dbReference>
<feature type="transmembrane region" description="Helical" evidence="10">
    <location>
        <begin position="394"/>
        <end position="418"/>
    </location>
</feature>
<keyword evidence="12" id="KW-1185">Reference proteome</keyword>
<dbReference type="GO" id="GO:0005886">
    <property type="term" value="C:plasma membrane"/>
    <property type="evidence" value="ECO:0007669"/>
    <property type="project" value="UniProtKB-SubCell"/>
</dbReference>
<evidence type="ECO:0000256" key="2">
    <source>
        <dbReference type="ARBA" id="ARBA00007809"/>
    </source>
</evidence>
<accession>A0A4S4DTS2</accession>
<evidence type="ECO:0000256" key="3">
    <source>
        <dbReference type="ARBA" id="ARBA00022448"/>
    </source>
</evidence>
<feature type="transmembrane region" description="Helical" evidence="10">
    <location>
        <begin position="462"/>
        <end position="483"/>
    </location>
</feature>
<dbReference type="EMBL" id="SDRB02010546">
    <property type="protein sequence ID" value="THG05886.1"/>
    <property type="molecule type" value="Genomic_DNA"/>
</dbReference>
<comment type="similarity">
    <text evidence="2">Belongs to the SWEET sugar transporter family.</text>
</comment>
<keyword evidence="4" id="KW-1003">Cell membrane</keyword>
<keyword evidence="6 10" id="KW-0812">Transmembrane</keyword>
<feature type="transmembrane region" description="Helical" evidence="10">
    <location>
        <begin position="489"/>
        <end position="510"/>
    </location>
</feature>
<dbReference type="InterPro" id="IPR047664">
    <property type="entry name" value="SWEET"/>
</dbReference>
<keyword evidence="3" id="KW-0813">Transport</keyword>
<keyword evidence="9 10" id="KW-0472">Membrane</keyword>
<dbReference type="InterPro" id="IPR004316">
    <property type="entry name" value="SWEET_rpt"/>
</dbReference>
<dbReference type="AlphaFoldDB" id="A0A4S4DTS2"/>
<evidence type="ECO:0008006" key="13">
    <source>
        <dbReference type="Google" id="ProtNLM"/>
    </source>
</evidence>
<feature type="transmembrane region" description="Helical" evidence="10">
    <location>
        <begin position="363"/>
        <end position="382"/>
    </location>
</feature>
<keyword evidence="5" id="KW-0762">Sugar transport</keyword>
<feature type="transmembrane region" description="Helical" evidence="10">
    <location>
        <begin position="430"/>
        <end position="450"/>
    </location>
</feature>
<comment type="subcellular location">
    <subcellularLocation>
        <location evidence="1">Cell membrane</location>
        <topology evidence="1">Multi-pass membrane protein</topology>
    </subcellularLocation>
</comment>
<gene>
    <name evidence="11" type="ORF">TEA_030110</name>
</gene>
<evidence type="ECO:0000256" key="6">
    <source>
        <dbReference type="ARBA" id="ARBA00022692"/>
    </source>
</evidence>
<proteinExistence type="inferred from homology"/>
<dbReference type="FunFam" id="1.20.1280.290:FF:000003">
    <property type="entry name" value="Bidirectional sugar transporter SWEET"/>
    <property type="match status" value="1"/>
</dbReference>
<evidence type="ECO:0000256" key="5">
    <source>
        <dbReference type="ARBA" id="ARBA00022597"/>
    </source>
</evidence>
<dbReference type="PANTHER" id="PTHR10791:SF22">
    <property type="entry name" value="BIDIRECTIONAL SUGAR TRANSPORTER SWEET11"/>
    <property type="match status" value="1"/>
</dbReference>
<reference evidence="11 12" key="1">
    <citation type="journal article" date="2018" name="Proc. Natl. Acad. Sci. U.S.A.">
        <title>Draft genome sequence of Camellia sinensis var. sinensis provides insights into the evolution of the tea genome and tea quality.</title>
        <authorList>
            <person name="Wei C."/>
            <person name="Yang H."/>
            <person name="Wang S."/>
            <person name="Zhao J."/>
            <person name="Liu C."/>
            <person name="Gao L."/>
            <person name="Xia E."/>
            <person name="Lu Y."/>
            <person name="Tai Y."/>
            <person name="She G."/>
            <person name="Sun J."/>
            <person name="Cao H."/>
            <person name="Tong W."/>
            <person name="Gao Q."/>
            <person name="Li Y."/>
            <person name="Deng W."/>
            <person name="Jiang X."/>
            <person name="Wang W."/>
            <person name="Chen Q."/>
            <person name="Zhang S."/>
            <person name="Li H."/>
            <person name="Wu J."/>
            <person name="Wang P."/>
            <person name="Li P."/>
            <person name="Shi C."/>
            <person name="Zheng F."/>
            <person name="Jian J."/>
            <person name="Huang B."/>
            <person name="Shan D."/>
            <person name="Shi M."/>
            <person name="Fang C."/>
            <person name="Yue Y."/>
            <person name="Li F."/>
            <person name="Li D."/>
            <person name="Wei S."/>
            <person name="Han B."/>
            <person name="Jiang C."/>
            <person name="Yin Y."/>
            <person name="Xia T."/>
            <person name="Zhang Z."/>
            <person name="Bennetzen J.L."/>
            <person name="Zhao S."/>
            <person name="Wan X."/>
        </authorList>
    </citation>
    <scope>NUCLEOTIDE SEQUENCE [LARGE SCALE GENOMIC DNA]</scope>
    <source>
        <strain evidence="12">cv. Shuchazao</strain>
        <tissue evidence="11">Leaf</tissue>
    </source>
</reference>
<evidence type="ECO:0000256" key="4">
    <source>
        <dbReference type="ARBA" id="ARBA00022475"/>
    </source>
</evidence>
<organism evidence="11 12">
    <name type="scientific">Camellia sinensis var. sinensis</name>
    <name type="common">China tea</name>
    <dbReference type="NCBI Taxonomy" id="542762"/>
    <lineage>
        <taxon>Eukaryota</taxon>
        <taxon>Viridiplantae</taxon>
        <taxon>Streptophyta</taxon>
        <taxon>Embryophyta</taxon>
        <taxon>Tracheophyta</taxon>
        <taxon>Spermatophyta</taxon>
        <taxon>Magnoliopsida</taxon>
        <taxon>eudicotyledons</taxon>
        <taxon>Gunneridae</taxon>
        <taxon>Pentapetalae</taxon>
        <taxon>asterids</taxon>
        <taxon>Ericales</taxon>
        <taxon>Theaceae</taxon>
        <taxon>Camellia</taxon>
    </lineage>
</organism>
<dbReference type="Pfam" id="PF03083">
    <property type="entry name" value="MtN3_slv"/>
    <property type="match status" value="1"/>
</dbReference>